<evidence type="ECO:0000259" key="1">
    <source>
        <dbReference type="PROSITE" id="PS50181"/>
    </source>
</evidence>
<dbReference type="PROSITE" id="PS50181">
    <property type="entry name" value="FBOX"/>
    <property type="match status" value="1"/>
</dbReference>
<organism evidence="2 3">
    <name type="scientific">Trematosphaeria pertusa</name>
    <dbReference type="NCBI Taxonomy" id="390896"/>
    <lineage>
        <taxon>Eukaryota</taxon>
        <taxon>Fungi</taxon>
        <taxon>Dikarya</taxon>
        <taxon>Ascomycota</taxon>
        <taxon>Pezizomycotina</taxon>
        <taxon>Dothideomycetes</taxon>
        <taxon>Pleosporomycetidae</taxon>
        <taxon>Pleosporales</taxon>
        <taxon>Massarineae</taxon>
        <taxon>Trematosphaeriaceae</taxon>
        <taxon>Trematosphaeria</taxon>
    </lineage>
</organism>
<dbReference type="SUPFAM" id="SSF81383">
    <property type="entry name" value="F-box domain"/>
    <property type="match status" value="1"/>
</dbReference>
<evidence type="ECO:0000313" key="3">
    <source>
        <dbReference type="Proteomes" id="UP000800094"/>
    </source>
</evidence>
<gene>
    <name evidence="2" type="ORF">BU26DRAFT_522475</name>
</gene>
<dbReference type="OrthoDB" id="3681166at2759"/>
<name>A0A6A6I319_9PLEO</name>
<keyword evidence="3" id="KW-1185">Reference proteome</keyword>
<protein>
    <recommendedName>
        <fullName evidence="1">F-box domain-containing protein</fullName>
    </recommendedName>
</protein>
<proteinExistence type="predicted"/>
<dbReference type="GeneID" id="54583123"/>
<dbReference type="InterPro" id="IPR001810">
    <property type="entry name" value="F-box_dom"/>
</dbReference>
<dbReference type="RefSeq" id="XP_033679681.1">
    <property type="nucleotide sequence ID" value="XM_033829793.1"/>
</dbReference>
<sequence length="88" mass="9890">MAPVFSIDDPTPRIRELGGLTVLPNELLLNILEIVSIIDLMRFRRCNRCSSYFVNTIPPLRMALRIAPNTMKGILALEVSTHILPEGM</sequence>
<feature type="domain" description="F-box" evidence="1">
    <location>
        <begin position="17"/>
        <end position="48"/>
    </location>
</feature>
<dbReference type="Proteomes" id="UP000800094">
    <property type="component" value="Unassembled WGS sequence"/>
</dbReference>
<evidence type="ECO:0000313" key="2">
    <source>
        <dbReference type="EMBL" id="KAF2244677.1"/>
    </source>
</evidence>
<dbReference type="EMBL" id="ML987202">
    <property type="protein sequence ID" value="KAF2244677.1"/>
    <property type="molecule type" value="Genomic_DNA"/>
</dbReference>
<dbReference type="AlphaFoldDB" id="A0A6A6I319"/>
<reference evidence="2" key="1">
    <citation type="journal article" date="2020" name="Stud. Mycol.">
        <title>101 Dothideomycetes genomes: a test case for predicting lifestyles and emergence of pathogens.</title>
        <authorList>
            <person name="Haridas S."/>
            <person name="Albert R."/>
            <person name="Binder M."/>
            <person name="Bloem J."/>
            <person name="Labutti K."/>
            <person name="Salamov A."/>
            <person name="Andreopoulos B."/>
            <person name="Baker S."/>
            <person name="Barry K."/>
            <person name="Bills G."/>
            <person name="Bluhm B."/>
            <person name="Cannon C."/>
            <person name="Castanera R."/>
            <person name="Culley D."/>
            <person name="Daum C."/>
            <person name="Ezra D."/>
            <person name="Gonzalez J."/>
            <person name="Henrissat B."/>
            <person name="Kuo A."/>
            <person name="Liang C."/>
            <person name="Lipzen A."/>
            <person name="Lutzoni F."/>
            <person name="Magnuson J."/>
            <person name="Mondo S."/>
            <person name="Nolan M."/>
            <person name="Ohm R."/>
            <person name="Pangilinan J."/>
            <person name="Park H.-J."/>
            <person name="Ramirez L."/>
            <person name="Alfaro M."/>
            <person name="Sun H."/>
            <person name="Tritt A."/>
            <person name="Yoshinaga Y."/>
            <person name="Zwiers L.-H."/>
            <person name="Turgeon B."/>
            <person name="Goodwin S."/>
            <person name="Spatafora J."/>
            <person name="Crous P."/>
            <person name="Grigoriev I."/>
        </authorList>
    </citation>
    <scope>NUCLEOTIDE SEQUENCE</scope>
    <source>
        <strain evidence="2">CBS 122368</strain>
    </source>
</reference>
<accession>A0A6A6I319</accession>
<dbReference type="InterPro" id="IPR036047">
    <property type="entry name" value="F-box-like_dom_sf"/>
</dbReference>
<dbReference type="Pfam" id="PF00646">
    <property type="entry name" value="F-box"/>
    <property type="match status" value="1"/>
</dbReference>